<proteinExistence type="predicted"/>
<evidence type="ECO:0000313" key="3">
    <source>
        <dbReference type="EMBL" id="KAL3804677.1"/>
    </source>
</evidence>
<organism evidence="3 4">
    <name type="scientific">Cyclotella cryptica</name>
    <dbReference type="NCBI Taxonomy" id="29204"/>
    <lineage>
        <taxon>Eukaryota</taxon>
        <taxon>Sar</taxon>
        <taxon>Stramenopiles</taxon>
        <taxon>Ochrophyta</taxon>
        <taxon>Bacillariophyta</taxon>
        <taxon>Coscinodiscophyceae</taxon>
        <taxon>Thalassiosirophycidae</taxon>
        <taxon>Stephanodiscales</taxon>
        <taxon>Stephanodiscaceae</taxon>
        <taxon>Cyclotella</taxon>
    </lineage>
</organism>
<dbReference type="Proteomes" id="UP001516023">
    <property type="component" value="Unassembled WGS sequence"/>
</dbReference>
<reference evidence="3 4" key="1">
    <citation type="journal article" date="2020" name="G3 (Bethesda)">
        <title>Improved Reference Genome for Cyclotella cryptica CCMP332, a Model for Cell Wall Morphogenesis, Salinity Adaptation, and Lipid Production in Diatoms (Bacillariophyta).</title>
        <authorList>
            <person name="Roberts W.R."/>
            <person name="Downey K.M."/>
            <person name="Ruck E.C."/>
            <person name="Traller J.C."/>
            <person name="Alverson A.J."/>
        </authorList>
    </citation>
    <scope>NUCLEOTIDE SEQUENCE [LARGE SCALE GENOMIC DNA]</scope>
    <source>
        <strain evidence="3 4">CCMP332</strain>
    </source>
</reference>
<keyword evidence="1" id="KW-0472">Membrane</keyword>
<keyword evidence="1" id="KW-1133">Transmembrane helix</keyword>
<protein>
    <submittedName>
        <fullName evidence="3">Uncharacterized protein</fullName>
    </submittedName>
</protein>
<feature type="signal peptide" evidence="2">
    <location>
        <begin position="1"/>
        <end position="21"/>
    </location>
</feature>
<name>A0ABD3QWN1_9STRA</name>
<evidence type="ECO:0000313" key="4">
    <source>
        <dbReference type="Proteomes" id="UP001516023"/>
    </source>
</evidence>
<dbReference type="PANTHER" id="PTHR36978">
    <property type="entry name" value="P-LOOP CONTAINING NUCLEOTIDE TRIPHOSPHATE HYDROLASE"/>
    <property type="match status" value="1"/>
</dbReference>
<dbReference type="PANTHER" id="PTHR36978:SF4">
    <property type="entry name" value="P-LOOP CONTAINING NUCLEOSIDE TRIPHOSPHATE HYDROLASE PROTEIN"/>
    <property type="match status" value="1"/>
</dbReference>
<dbReference type="InterPro" id="IPR027417">
    <property type="entry name" value="P-loop_NTPase"/>
</dbReference>
<keyword evidence="2" id="KW-0732">Signal</keyword>
<comment type="caution">
    <text evidence="3">The sequence shown here is derived from an EMBL/GenBank/DDBJ whole genome shotgun (WGS) entry which is preliminary data.</text>
</comment>
<accession>A0ABD3QWN1</accession>
<dbReference type="AlphaFoldDB" id="A0ABD3QWN1"/>
<evidence type="ECO:0000256" key="2">
    <source>
        <dbReference type="SAM" id="SignalP"/>
    </source>
</evidence>
<keyword evidence="4" id="KW-1185">Reference proteome</keyword>
<evidence type="ECO:0000256" key="1">
    <source>
        <dbReference type="SAM" id="Phobius"/>
    </source>
</evidence>
<keyword evidence="1" id="KW-0812">Transmembrane</keyword>
<feature type="chain" id="PRO_5044798402" evidence="2">
    <location>
        <begin position="22"/>
        <end position="286"/>
    </location>
</feature>
<sequence>MLKNIMRQLEVITALVIAASATTNAALEVIGSGYARTGTDTLRTALNELGYKTYHMKEIIQGKLLSDIHDWIALAENNCSDVEALKDLFERGGWTATVDFPSTMCWEALTRIYPDAKVIHSERKSEEEWWDSASNSVTIIHTKFPLNIMNRVLPFWRTKREMLNAIWSACAGKKVSDSDPGWPSVYKSDFLAAYSANNQRVRQVVPSERLLIQDHSKGWTLLADFLGKDVPNTPYPHRNTRVEFIRFAHRLSAMVILTAVVIIALAVFIIKKIGQVSVKGKTNKTE</sequence>
<dbReference type="Pfam" id="PF17784">
    <property type="entry name" value="Sulfotransfer_4"/>
    <property type="match status" value="1"/>
</dbReference>
<dbReference type="InterPro" id="IPR040632">
    <property type="entry name" value="Sulfotransfer_4"/>
</dbReference>
<feature type="transmembrane region" description="Helical" evidence="1">
    <location>
        <begin position="251"/>
        <end position="270"/>
    </location>
</feature>
<dbReference type="SUPFAM" id="SSF52540">
    <property type="entry name" value="P-loop containing nucleoside triphosphate hydrolases"/>
    <property type="match status" value="1"/>
</dbReference>
<dbReference type="EMBL" id="JABMIG020000006">
    <property type="protein sequence ID" value="KAL3804677.1"/>
    <property type="molecule type" value="Genomic_DNA"/>
</dbReference>
<dbReference type="Gene3D" id="3.40.50.300">
    <property type="entry name" value="P-loop containing nucleotide triphosphate hydrolases"/>
    <property type="match status" value="1"/>
</dbReference>
<gene>
    <name evidence="3" type="ORF">HJC23_008492</name>
</gene>